<sequence length="273" mass="28936">MRVARFSAGGDPVYGLVELASDGGKHPDTVAVISGDPLATSVQFTGERHALADVRLLAPVIPRSKVIAVGPNYAELARDLNQELTDTPLTFFKPNTAVIGPQEPIIYPDFSSEVGFEGELAVVIGRICKEVPPERVQDVIFGYTIGNDVSARDIQFNEAQWARAKGFDTSCPLGPWITCHLTLEEAQNLTITTTLDGEVYQNASTADMVHSIADLVSFISSYTTLLPGDVLLTGTPGGVGLMNPGQTVSVSIDQIGTLTNPVIGSHDSAGANQ</sequence>
<dbReference type="EC" id="3.7.-.-" evidence="4"/>
<evidence type="ECO:0000313" key="4">
    <source>
        <dbReference type="EMBL" id="XAN07986.1"/>
    </source>
</evidence>
<evidence type="ECO:0000256" key="1">
    <source>
        <dbReference type="ARBA" id="ARBA00022723"/>
    </source>
</evidence>
<keyword evidence="1" id="KW-0479">Metal-binding</keyword>
<name>A0ABZ3FTT4_9ACTN</name>
<gene>
    <name evidence="4" type="ORF">AADG42_11960</name>
</gene>
<dbReference type="InterPro" id="IPR036663">
    <property type="entry name" value="Fumarylacetoacetase_C_sf"/>
</dbReference>
<dbReference type="PANTHER" id="PTHR11820:SF7">
    <property type="entry name" value="ACYLPYRUVASE FAHD1, MITOCHONDRIAL"/>
    <property type="match status" value="1"/>
</dbReference>
<dbReference type="Pfam" id="PF01557">
    <property type="entry name" value="FAA_hydrolase"/>
    <property type="match status" value="1"/>
</dbReference>
<dbReference type="Proteomes" id="UP001442841">
    <property type="component" value="Chromosome"/>
</dbReference>
<dbReference type="EMBL" id="CP154795">
    <property type="protein sequence ID" value="XAN07986.1"/>
    <property type="molecule type" value="Genomic_DNA"/>
</dbReference>
<dbReference type="InterPro" id="IPR011234">
    <property type="entry name" value="Fumarylacetoacetase-like_C"/>
</dbReference>
<dbReference type="PANTHER" id="PTHR11820">
    <property type="entry name" value="ACYLPYRUVASE"/>
    <property type="match status" value="1"/>
</dbReference>
<protein>
    <submittedName>
        <fullName evidence="4">Fumarylacetoacetate hydrolase family protein</fullName>
        <ecNumber evidence="4">3.7.-.-</ecNumber>
    </submittedName>
</protein>
<keyword evidence="5" id="KW-1185">Reference proteome</keyword>
<dbReference type="SUPFAM" id="SSF56529">
    <property type="entry name" value="FAH"/>
    <property type="match status" value="1"/>
</dbReference>
<dbReference type="RefSeq" id="WP_425309442.1">
    <property type="nucleotide sequence ID" value="NZ_CP154795.1"/>
</dbReference>
<feature type="domain" description="Fumarylacetoacetase-like C-terminal" evidence="2">
    <location>
        <begin position="65"/>
        <end position="262"/>
    </location>
</feature>
<proteinExistence type="predicted"/>
<keyword evidence="4" id="KW-0378">Hydrolase</keyword>
<dbReference type="Gene3D" id="2.30.30.370">
    <property type="entry name" value="FAH"/>
    <property type="match status" value="1"/>
</dbReference>
<evidence type="ECO:0000259" key="3">
    <source>
        <dbReference type="Pfam" id="PF10370"/>
    </source>
</evidence>
<organism evidence="4 5">
    <name type="scientific">Ammonicoccus fulvus</name>
    <dbReference type="NCBI Taxonomy" id="3138240"/>
    <lineage>
        <taxon>Bacteria</taxon>
        <taxon>Bacillati</taxon>
        <taxon>Actinomycetota</taxon>
        <taxon>Actinomycetes</taxon>
        <taxon>Propionibacteriales</taxon>
        <taxon>Propionibacteriaceae</taxon>
        <taxon>Ammonicoccus</taxon>
    </lineage>
</organism>
<feature type="domain" description="Rv2993c-like N-terminal" evidence="3">
    <location>
        <begin position="1"/>
        <end position="59"/>
    </location>
</feature>
<evidence type="ECO:0000259" key="2">
    <source>
        <dbReference type="Pfam" id="PF01557"/>
    </source>
</evidence>
<reference evidence="4 5" key="1">
    <citation type="submission" date="2024-04" db="EMBL/GenBank/DDBJ databases">
        <title>Isolation of an actinomycete strain from pig manure.</title>
        <authorList>
            <person name="Gong T."/>
            <person name="Yu Z."/>
            <person name="An M."/>
            <person name="Wei C."/>
            <person name="Yang W."/>
            <person name="Liu L."/>
        </authorList>
    </citation>
    <scope>NUCLEOTIDE SEQUENCE [LARGE SCALE GENOMIC DNA]</scope>
    <source>
        <strain evidence="4 5">ZF39</strain>
    </source>
</reference>
<dbReference type="InterPro" id="IPR018833">
    <property type="entry name" value="Rv2993c-like_N"/>
</dbReference>
<evidence type="ECO:0000313" key="5">
    <source>
        <dbReference type="Proteomes" id="UP001442841"/>
    </source>
</evidence>
<dbReference type="GO" id="GO:0016787">
    <property type="term" value="F:hydrolase activity"/>
    <property type="evidence" value="ECO:0007669"/>
    <property type="project" value="UniProtKB-KW"/>
</dbReference>
<accession>A0ABZ3FTT4</accession>
<dbReference type="Pfam" id="PF10370">
    <property type="entry name" value="Rv2993c-like_N"/>
    <property type="match status" value="1"/>
</dbReference>
<dbReference type="Gene3D" id="3.90.850.10">
    <property type="entry name" value="Fumarylacetoacetase-like, C-terminal domain"/>
    <property type="match status" value="1"/>
</dbReference>